<sequence>MWRALPRRASFARGAFWLCRESQRQKPLVQDPFACLLSDALLSDAERQLAETAETQEEAVAVTHTAFVDRLLLDSVSKRVRQVVLWPSGVDTRAFRLQLPPQLRIFEVDEAKVHEAKATVLDAAGARPRALLRRLWPEQLEQVLDRRKPCLFILDGKPQDATTADFLHELAPDGSTLVAQIRPPVPEGVEAASSELAEQLRSWRNLQKVPDLALKGLFQDRAPAPGKGVLLVAEKGMPEAPQRPSVANATRKDGAPMSSYGWRGD</sequence>
<dbReference type="PANTHER" id="PTHR43619">
    <property type="entry name" value="S-ADENOSYL-L-METHIONINE-DEPENDENT METHYLTRANSFERASE YKTD-RELATED"/>
    <property type="match status" value="1"/>
</dbReference>
<dbReference type="InterPro" id="IPR007213">
    <property type="entry name" value="Ppm1/Ppm2/Tcmp"/>
</dbReference>
<evidence type="ECO:0000256" key="3">
    <source>
        <dbReference type="SAM" id="MobiDB-lite"/>
    </source>
</evidence>
<keyword evidence="2" id="KW-0808">Transferase</keyword>
<dbReference type="Pfam" id="PF04072">
    <property type="entry name" value="LCM"/>
    <property type="match status" value="1"/>
</dbReference>
<dbReference type="SUPFAM" id="SSF53335">
    <property type="entry name" value="S-adenosyl-L-methionine-dependent methyltransferases"/>
    <property type="match status" value="1"/>
</dbReference>
<feature type="region of interest" description="Disordered" evidence="3">
    <location>
        <begin position="235"/>
        <end position="265"/>
    </location>
</feature>
<evidence type="ECO:0000256" key="2">
    <source>
        <dbReference type="ARBA" id="ARBA00022679"/>
    </source>
</evidence>
<evidence type="ECO:0000313" key="4">
    <source>
        <dbReference type="EMBL" id="CAJ1385374.1"/>
    </source>
</evidence>
<dbReference type="Gene3D" id="3.40.50.150">
    <property type="entry name" value="Vaccinia Virus protein VP39"/>
    <property type="match status" value="1"/>
</dbReference>
<keyword evidence="5" id="KW-1185">Reference proteome</keyword>
<dbReference type="Proteomes" id="UP001178507">
    <property type="component" value="Unassembled WGS sequence"/>
</dbReference>
<comment type="caution">
    <text evidence="4">The sequence shown here is derived from an EMBL/GenBank/DDBJ whole genome shotgun (WGS) entry which is preliminary data.</text>
</comment>
<name>A0AA36IDC2_9DINO</name>
<evidence type="ECO:0000256" key="1">
    <source>
        <dbReference type="ARBA" id="ARBA00022603"/>
    </source>
</evidence>
<keyword evidence="1" id="KW-0489">Methyltransferase</keyword>
<protein>
    <recommendedName>
        <fullName evidence="6">S-adenosyl-L-methionine-dependent methyltransferase</fullName>
    </recommendedName>
</protein>
<dbReference type="InterPro" id="IPR029063">
    <property type="entry name" value="SAM-dependent_MTases_sf"/>
</dbReference>
<organism evidence="4 5">
    <name type="scientific">Effrenium voratum</name>
    <dbReference type="NCBI Taxonomy" id="2562239"/>
    <lineage>
        <taxon>Eukaryota</taxon>
        <taxon>Sar</taxon>
        <taxon>Alveolata</taxon>
        <taxon>Dinophyceae</taxon>
        <taxon>Suessiales</taxon>
        <taxon>Symbiodiniaceae</taxon>
        <taxon>Effrenium</taxon>
    </lineage>
</organism>
<dbReference type="EMBL" id="CAUJNA010001225">
    <property type="protein sequence ID" value="CAJ1385374.1"/>
    <property type="molecule type" value="Genomic_DNA"/>
</dbReference>
<dbReference type="AlphaFoldDB" id="A0AA36IDC2"/>
<dbReference type="PANTHER" id="PTHR43619:SF2">
    <property type="entry name" value="S-ADENOSYL-L-METHIONINE-DEPENDENT METHYLTRANSFERASES SUPERFAMILY PROTEIN"/>
    <property type="match status" value="1"/>
</dbReference>
<gene>
    <name evidence="4" type="ORF">EVOR1521_LOCUS11997</name>
</gene>
<evidence type="ECO:0008006" key="6">
    <source>
        <dbReference type="Google" id="ProtNLM"/>
    </source>
</evidence>
<reference evidence="4" key="1">
    <citation type="submission" date="2023-08" db="EMBL/GenBank/DDBJ databases">
        <authorList>
            <person name="Chen Y."/>
            <person name="Shah S."/>
            <person name="Dougan E. K."/>
            <person name="Thang M."/>
            <person name="Chan C."/>
        </authorList>
    </citation>
    <scope>NUCLEOTIDE SEQUENCE</scope>
</reference>
<dbReference type="GO" id="GO:0032259">
    <property type="term" value="P:methylation"/>
    <property type="evidence" value="ECO:0007669"/>
    <property type="project" value="UniProtKB-KW"/>
</dbReference>
<evidence type="ECO:0000313" key="5">
    <source>
        <dbReference type="Proteomes" id="UP001178507"/>
    </source>
</evidence>
<proteinExistence type="predicted"/>
<dbReference type="GO" id="GO:0008168">
    <property type="term" value="F:methyltransferase activity"/>
    <property type="evidence" value="ECO:0007669"/>
    <property type="project" value="UniProtKB-KW"/>
</dbReference>
<accession>A0AA36IDC2</accession>